<evidence type="ECO:0000313" key="3">
    <source>
        <dbReference type="Proteomes" id="UP000076722"/>
    </source>
</evidence>
<protein>
    <submittedName>
        <fullName evidence="2">Uncharacterized protein</fullName>
    </submittedName>
</protein>
<feature type="region of interest" description="Disordered" evidence="1">
    <location>
        <begin position="297"/>
        <end position="319"/>
    </location>
</feature>
<dbReference type="EMBL" id="KV419394">
    <property type="protein sequence ID" value="KZS99014.1"/>
    <property type="molecule type" value="Genomic_DNA"/>
</dbReference>
<accession>A0A165AHS4</accession>
<name>A0A165AHS4_9AGAM</name>
<sequence>MPFLVDLPKALDQWGTEQGWTADPSINDGHHKWEMTDEGYRYVGEGGSDLLFTVVQIARARCSPDGDYFPASPYNKDDQITRLRYTLDAIQPADPRLAPIFTQTKSNLEKAMNAFLATYKNVTVGSVITRGPAGPEFRLTKKMFHLRETEVVTYLEDLMNPKSRASSVDLESATVTSTIDETSVDDLTENWPFTHEKLKDALPQYKLKYNVDPFPLFIYDMSSSMPVSNTEPASSSTNEWIEPDTKPIGPLQVQREIQNTIVKIYFTLKAWYIKDDNKVQFSADIVSTTIIFRPDQSTSNKRRLDKPPTTPSKKSRNQA</sequence>
<dbReference type="AlphaFoldDB" id="A0A165AHS4"/>
<organism evidence="2 3">
    <name type="scientific">Sistotremastrum niveocremeum HHB9708</name>
    <dbReference type="NCBI Taxonomy" id="1314777"/>
    <lineage>
        <taxon>Eukaryota</taxon>
        <taxon>Fungi</taxon>
        <taxon>Dikarya</taxon>
        <taxon>Basidiomycota</taxon>
        <taxon>Agaricomycotina</taxon>
        <taxon>Agaricomycetes</taxon>
        <taxon>Sistotremastrales</taxon>
        <taxon>Sistotremastraceae</taxon>
        <taxon>Sertulicium</taxon>
        <taxon>Sertulicium niveocremeum</taxon>
    </lineage>
</organism>
<dbReference type="Proteomes" id="UP000076722">
    <property type="component" value="Unassembled WGS sequence"/>
</dbReference>
<evidence type="ECO:0000313" key="2">
    <source>
        <dbReference type="EMBL" id="KZS99014.1"/>
    </source>
</evidence>
<reference evidence="2 3" key="1">
    <citation type="journal article" date="2016" name="Mol. Biol. Evol.">
        <title>Comparative Genomics of Early-Diverging Mushroom-Forming Fungi Provides Insights into the Origins of Lignocellulose Decay Capabilities.</title>
        <authorList>
            <person name="Nagy L.G."/>
            <person name="Riley R."/>
            <person name="Tritt A."/>
            <person name="Adam C."/>
            <person name="Daum C."/>
            <person name="Floudas D."/>
            <person name="Sun H."/>
            <person name="Yadav J.S."/>
            <person name="Pangilinan J."/>
            <person name="Larsson K.H."/>
            <person name="Matsuura K."/>
            <person name="Barry K."/>
            <person name="Labutti K."/>
            <person name="Kuo R."/>
            <person name="Ohm R.A."/>
            <person name="Bhattacharya S.S."/>
            <person name="Shirouzu T."/>
            <person name="Yoshinaga Y."/>
            <person name="Martin F.M."/>
            <person name="Grigoriev I.V."/>
            <person name="Hibbett D.S."/>
        </authorList>
    </citation>
    <scope>NUCLEOTIDE SEQUENCE [LARGE SCALE GENOMIC DNA]</scope>
    <source>
        <strain evidence="2 3">HHB9708</strain>
    </source>
</reference>
<proteinExistence type="predicted"/>
<evidence type="ECO:0000256" key="1">
    <source>
        <dbReference type="SAM" id="MobiDB-lite"/>
    </source>
</evidence>
<keyword evidence="3" id="KW-1185">Reference proteome</keyword>
<gene>
    <name evidence="2" type="ORF">SISNIDRAFT_480601</name>
</gene>